<gene>
    <name evidence="1" type="primary">RvY_17128-1</name>
    <name evidence="1" type="synonym">RvY_17128.1</name>
    <name evidence="1" type="ORF">RvY_17128</name>
</gene>
<dbReference type="AlphaFoldDB" id="A0A1D1W883"/>
<protein>
    <submittedName>
        <fullName evidence="1">Uncharacterized protein</fullName>
    </submittedName>
</protein>
<evidence type="ECO:0000313" key="2">
    <source>
        <dbReference type="Proteomes" id="UP000186922"/>
    </source>
</evidence>
<evidence type="ECO:0000313" key="1">
    <source>
        <dbReference type="EMBL" id="GAV07269.1"/>
    </source>
</evidence>
<accession>A0A1D1W883</accession>
<comment type="caution">
    <text evidence="1">The sequence shown here is derived from an EMBL/GenBank/DDBJ whole genome shotgun (WGS) entry which is preliminary data.</text>
</comment>
<name>A0A1D1W883_RAMVA</name>
<feature type="non-terminal residue" evidence="1">
    <location>
        <position position="1"/>
    </location>
</feature>
<sequence>EFSSGVPVEGCDGGVKEMVLEVVRGKWMMPTAEAANFPCSNRVIKDWIGRQNFGVTKDAHIVE</sequence>
<dbReference type="Proteomes" id="UP000186922">
    <property type="component" value="Unassembled WGS sequence"/>
</dbReference>
<reference evidence="1 2" key="1">
    <citation type="journal article" date="2016" name="Nat. Commun.">
        <title>Extremotolerant tardigrade genome and improved radiotolerance of human cultured cells by tardigrade-unique protein.</title>
        <authorList>
            <person name="Hashimoto T."/>
            <person name="Horikawa D.D."/>
            <person name="Saito Y."/>
            <person name="Kuwahara H."/>
            <person name="Kozuka-Hata H."/>
            <person name="Shin-I T."/>
            <person name="Minakuchi Y."/>
            <person name="Ohishi K."/>
            <person name="Motoyama A."/>
            <person name="Aizu T."/>
            <person name="Enomoto A."/>
            <person name="Kondo K."/>
            <person name="Tanaka S."/>
            <person name="Hara Y."/>
            <person name="Koshikawa S."/>
            <person name="Sagara H."/>
            <person name="Miura T."/>
            <person name="Yokobori S."/>
            <person name="Miyagawa K."/>
            <person name="Suzuki Y."/>
            <person name="Kubo T."/>
            <person name="Oyama M."/>
            <person name="Kohara Y."/>
            <person name="Fujiyama A."/>
            <person name="Arakawa K."/>
            <person name="Katayama T."/>
            <person name="Toyoda A."/>
            <person name="Kunieda T."/>
        </authorList>
    </citation>
    <scope>NUCLEOTIDE SEQUENCE [LARGE SCALE GENOMIC DNA]</scope>
    <source>
        <strain evidence="1 2">YOKOZUNA-1</strain>
    </source>
</reference>
<proteinExistence type="predicted"/>
<organism evidence="1 2">
    <name type="scientific">Ramazzottius varieornatus</name>
    <name type="common">Water bear</name>
    <name type="synonym">Tardigrade</name>
    <dbReference type="NCBI Taxonomy" id="947166"/>
    <lineage>
        <taxon>Eukaryota</taxon>
        <taxon>Metazoa</taxon>
        <taxon>Ecdysozoa</taxon>
        <taxon>Tardigrada</taxon>
        <taxon>Eutardigrada</taxon>
        <taxon>Parachela</taxon>
        <taxon>Hypsibioidea</taxon>
        <taxon>Ramazzottiidae</taxon>
        <taxon>Ramazzottius</taxon>
    </lineage>
</organism>
<dbReference type="EMBL" id="BDGG01000014">
    <property type="protein sequence ID" value="GAV07269.1"/>
    <property type="molecule type" value="Genomic_DNA"/>
</dbReference>
<keyword evidence="2" id="KW-1185">Reference proteome</keyword>